<evidence type="ECO:0000313" key="5">
    <source>
        <dbReference type="Proteomes" id="UP000030645"/>
    </source>
</evidence>
<dbReference type="GO" id="GO:0005975">
    <property type="term" value="P:carbohydrate metabolic process"/>
    <property type="evidence" value="ECO:0007669"/>
    <property type="project" value="InterPro"/>
</dbReference>
<dbReference type="InterPro" id="IPR033132">
    <property type="entry name" value="GH_1_N_CS"/>
</dbReference>
<dbReference type="SUPFAM" id="SSF51445">
    <property type="entry name" value="(Trans)glycosidases"/>
    <property type="match status" value="1"/>
</dbReference>
<evidence type="ECO:0000256" key="3">
    <source>
        <dbReference type="RuleBase" id="RU003690"/>
    </source>
</evidence>
<dbReference type="Proteomes" id="UP000030645">
    <property type="component" value="Unassembled WGS sequence"/>
</dbReference>
<evidence type="ECO:0000313" key="4">
    <source>
        <dbReference type="EMBL" id="EXC04458.1"/>
    </source>
</evidence>
<dbReference type="Gene3D" id="3.20.20.80">
    <property type="entry name" value="Glycosidases"/>
    <property type="match status" value="2"/>
</dbReference>
<organism evidence="4 5">
    <name type="scientific">Morus notabilis</name>
    <dbReference type="NCBI Taxonomy" id="981085"/>
    <lineage>
        <taxon>Eukaryota</taxon>
        <taxon>Viridiplantae</taxon>
        <taxon>Streptophyta</taxon>
        <taxon>Embryophyta</taxon>
        <taxon>Tracheophyta</taxon>
        <taxon>Spermatophyta</taxon>
        <taxon>Magnoliopsida</taxon>
        <taxon>eudicotyledons</taxon>
        <taxon>Gunneridae</taxon>
        <taxon>Pentapetalae</taxon>
        <taxon>rosids</taxon>
        <taxon>fabids</taxon>
        <taxon>Rosales</taxon>
        <taxon>Moraceae</taxon>
        <taxon>Moreae</taxon>
        <taxon>Morus</taxon>
    </lineage>
</organism>
<dbReference type="Pfam" id="PF00232">
    <property type="entry name" value="Glyco_hydro_1"/>
    <property type="match status" value="3"/>
</dbReference>
<accession>W9RZ82</accession>
<sequence length="482" mass="55305">MSLGLLGLSVCGQVRRDDFPAEFVFGAASSAYQTEGAANKDGRTPSIWDTFAHAGYMKGATGDIACDGYHKYKEDVKLMVETGLEAYRFSISWSRLIPNGRGPINPKGLQYYNNFINELVSHGIQPHVTLQQFDHPQILEDEYGGWLSRKIVYVSSDLADKFHGNCKKWAIDMIEECLCGCRKDFTEYADVCFREFGDRVKHWATINEANLFVWAGYDWGNLPPRRCSHPYGDCSEGNSTTEPYIAAHHILLAHASAYRLYEKHYKDKQHGFIGFNILTYWFVPLTKSREDEIATKRANEFIFGWFLDPLIFGDYPDLMKKNAGSRIPAFTIEESESVRGSFDFIGVNYYFTSNVKDISNTFQLGNGDVIADMGIEIIRQRTRRNSILTDWSRIEYLQAHIWSVIDNIRNGSDVKGYFAWCFMDSFELLDGFESSYGLYYVDFDDPELRRQPKLSAHWYSHFLKRKGTTLDGIVLSPPRDYI</sequence>
<comment type="similarity">
    <text evidence="1 3">Belongs to the glycosyl hydrolase 1 family.</text>
</comment>
<dbReference type="eggNOG" id="KOG0626">
    <property type="taxonomic scope" value="Eukaryota"/>
</dbReference>
<dbReference type="STRING" id="981085.W9RZ82"/>
<keyword evidence="5" id="KW-1185">Reference proteome</keyword>
<dbReference type="PANTHER" id="PTHR10353:SF29">
    <property type="entry name" value="BETA-GLUCOSIDASE 11"/>
    <property type="match status" value="1"/>
</dbReference>
<keyword evidence="2" id="KW-0378">Hydrolase</keyword>
<dbReference type="PANTHER" id="PTHR10353">
    <property type="entry name" value="GLYCOSYL HYDROLASE"/>
    <property type="match status" value="1"/>
</dbReference>
<dbReference type="AlphaFoldDB" id="W9RZ82"/>
<dbReference type="InterPro" id="IPR017853">
    <property type="entry name" value="GH"/>
</dbReference>
<protein>
    <submittedName>
        <fullName evidence="4">Beta-glucosidase 11</fullName>
    </submittedName>
</protein>
<reference evidence="5" key="1">
    <citation type="submission" date="2013-01" db="EMBL/GenBank/DDBJ databases">
        <title>Draft Genome Sequence of a Mulberry Tree, Morus notabilis C.K. Schneid.</title>
        <authorList>
            <person name="He N."/>
            <person name="Zhao S."/>
        </authorList>
    </citation>
    <scope>NUCLEOTIDE SEQUENCE</scope>
</reference>
<gene>
    <name evidence="4" type="ORF">L484_019056</name>
</gene>
<dbReference type="PROSITE" id="PS00653">
    <property type="entry name" value="GLYCOSYL_HYDROL_F1_2"/>
    <property type="match status" value="1"/>
</dbReference>
<evidence type="ECO:0000256" key="2">
    <source>
        <dbReference type="ARBA" id="ARBA00022801"/>
    </source>
</evidence>
<dbReference type="EMBL" id="KE345474">
    <property type="protein sequence ID" value="EXC04458.1"/>
    <property type="molecule type" value="Genomic_DNA"/>
</dbReference>
<name>W9RZ82_9ROSA</name>
<dbReference type="PRINTS" id="PR00131">
    <property type="entry name" value="GLHYDRLASE1"/>
</dbReference>
<dbReference type="InterPro" id="IPR001360">
    <property type="entry name" value="Glyco_hydro_1"/>
</dbReference>
<evidence type="ECO:0000256" key="1">
    <source>
        <dbReference type="ARBA" id="ARBA00010838"/>
    </source>
</evidence>
<proteinExistence type="inferred from homology"/>
<dbReference type="GO" id="GO:0008422">
    <property type="term" value="F:beta-glucosidase activity"/>
    <property type="evidence" value="ECO:0007669"/>
    <property type="project" value="TreeGrafter"/>
</dbReference>